<evidence type="ECO:0000313" key="2">
    <source>
        <dbReference type="EMBL" id="BBA36327.1"/>
    </source>
</evidence>
<evidence type="ECO:0000256" key="1">
    <source>
        <dbReference type="SAM" id="MobiDB-lite"/>
    </source>
</evidence>
<feature type="region of interest" description="Disordered" evidence="1">
    <location>
        <begin position="1"/>
        <end position="20"/>
    </location>
</feature>
<sequence length="80" mass="9094">MGMAETLPNISGKQAPPVRPVSRLHQEFRPFRTGKGQTVRHLLHSTAPHPGQETMEIGLKEQRDGPEQLGFWRLLIVPFR</sequence>
<dbReference type="EMBL" id="AP017928">
    <property type="protein sequence ID" value="BBA36327.1"/>
    <property type="molecule type" value="Genomic_DNA"/>
</dbReference>
<organism evidence="2 3">
    <name type="scientific">Methylocaldum marinum</name>
    <dbReference type="NCBI Taxonomy" id="1432792"/>
    <lineage>
        <taxon>Bacteria</taxon>
        <taxon>Pseudomonadati</taxon>
        <taxon>Pseudomonadota</taxon>
        <taxon>Gammaproteobacteria</taxon>
        <taxon>Methylococcales</taxon>
        <taxon>Methylococcaceae</taxon>
        <taxon>Methylocaldum</taxon>
    </lineage>
</organism>
<proteinExistence type="predicted"/>
<protein>
    <submittedName>
        <fullName evidence="2">Uncharacterized protein</fullName>
    </submittedName>
</protein>
<accession>A0A250KXH8</accession>
<dbReference type="Proteomes" id="UP000266313">
    <property type="component" value="Chromosome"/>
</dbReference>
<reference evidence="2 3" key="1">
    <citation type="submission" date="2016-12" db="EMBL/GenBank/DDBJ databases">
        <title>Genome sequencing of Methylocaldum marinum.</title>
        <authorList>
            <person name="Takeuchi M."/>
            <person name="Kamagata Y."/>
            <person name="Hiraoka S."/>
            <person name="Oshima K."/>
            <person name="Hattori M."/>
            <person name="Iwasaki W."/>
        </authorList>
    </citation>
    <scope>NUCLEOTIDE SEQUENCE [LARGE SCALE GENOMIC DNA]</scope>
    <source>
        <strain evidence="2 3">S8</strain>
    </source>
</reference>
<evidence type="ECO:0000313" key="3">
    <source>
        <dbReference type="Proteomes" id="UP000266313"/>
    </source>
</evidence>
<gene>
    <name evidence="2" type="ORF">sS8_4397</name>
</gene>
<keyword evidence="3" id="KW-1185">Reference proteome</keyword>
<dbReference type="AlphaFoldDB" id="A0A250KXH8"/>
<dbReference type="KEGG" id="mmai:sS8_4397"/>
<name>A0A250KXH8_9GAMM</name>